<dbReference type="EMBL" id="LVYD01000113">
    <property type="protein sequence ID" value="OQP57699.1"/>
    <property type="molecule type" value="Genomic_DNA"/>
</dbReference>
<keyword evidence="2" id="KW-0238">DNA-binding</keyword>
<dbReference type="AlphaFoldDB" id="A0A1V9FH42"/>
<evidence type="ECO:0000256" key="3">
    <source>
        <dbReference type="ARBA" id="ARBA00023163"/>
    </source>
</evidence>
<dbReference type="PROSITE" id="PS51118">
    <property type="entry name" value="HTH_HXLR"/>
    <property type="match status" value="1"/>
</dbReference>
<keyword evidence="6" id="KW-1185">Reference proteome</keyword>
<keyword evidence="1" id="KW-0805">Transcription regulation</keyword>
<dbReference type="PANTHER" id="PTHR33204:SF29">
    <property type="entry name" value="TRANSCRIPTIONAL REGULATOR"/>
    <property type="match status" value="1"/>
</dbReference>
<dbReference type="SUPFAM" id="SSF46785">
    <property type="entry name" value="Winged helix' DNA-binding domain"/>
    <property type="match status" value="1"/>
</dbReference>
<keyword evidence="3" id="KW-0804">Transcription</keyword>
<dbReference type="RefSeq" id="WP_081155599.1">
    <property type="nucleotide sequence ID" value="NZ_LVYD01000113.1"/>
</dbReference>
<dbReference type="InterPro" id="IPR036388">
    <property type="entry name" value="WH-like_DNA-bd_sf"/>
</dbReference>
<dbReference type="PANTHER" id="PTHR33204">
    <property type="entry name" value="TRANSCRIPTIONAL REGULATOR, MARR FAMILY"/>
    <property type="match status" value="1"/>
</dbReference>
<name>A0A1V9FH42_9BACT</name>
<dbReference type="Proteomes" id="UP000192796">
    <property type="component" value="Unassembled WGS sequence"/>
</dbReference>
<evidence type="ECO:0000313" key="6">
    <source>
        <dbReference type="Proteomes" id="UP000192796"/>
    </source>
</evidence>
<organism evidence="5 6">
    <name type="scientific">Niastella vici</name>
    <dbReference type="NCBI Taxonomy" id="1703345"/>
    <lineage>
        <taxon>Bacteria</taxon>
        <taxon>Pseudomonadati</taxon>
        <taxon>Bacteroidota</taxon>
        <taxon>Chitinophagia</taxon>
        <taxon>Chitinophagales</taxon>
        <taxon>Chitinophagaceae</taxon>
        <taxon>Niastella</taxon>
    </lineage>
</organism>
<accession>A0A1V9FH42</accession>
<sequence length="114" mass="13027">MYQKKIPVSNDCGLQLFLAVMNGKWKISLIWCIHSGYKRPSEIHKAISEASRRVLDSQLKELMAHGLISKTIYSKRPLIVEYSLTALGETIIPAINTTAQWGEDHRTELEKFIK</sequence>
<protein>
    <submittedName>
        <fullName evidence="5">HxlR family transcriptional regulator</fullName>
    </submittedName>
</protein>
<dbReference type="GO" id="GO:0003677">
    <property type="term" value="F:DNA binding"/>
    <property type="evidence" value="ECO:0007669"/>
    <property type="project" value="UniProtKB-KW"/>
</dbReference>
<dbReference type="OrthoDB" id="8231503at2"/>
<evidence type="ECO:0000259" key="4">
    <source>
        <dbReference type="PROSITE" id="PS51118"/>
    </source>
</evidence>
<gene>
    <name evidence="5" type="ORF">A3860_08690</name>
</gene>
<dbReference type="Gene3D" id="1.10.10.10">
    <property type="entry name" value="Winged helix-like DNA-binding domain superfamily/Winged helix DNA-binding domain"/>
    <property type="match status" value="1"/>
</dbReference>
<proteinExistence type="predicted"/>
<dbReference type="InterPro" id="IPR036390">
    <property type="entry name" value="WH_DNA-bd_sf"/>
</dbReference>
<feature type="domain" description="HTH hxlR-type" evidence="4">
    <location>
        <begin position="12"/>
        <end position="110"/>
    </location>
</feature>
<reference evidence="5 6" key="1">
    <citation type="submission" date="2016-03" db="EMBL/GenBank/DDBJ databases">
        <title>Niastella vici sp. nov., isolated from farmland soil.</title>
        <authorList>
            <person name="Chen L."/>
            <person name="Wang D."/>
            <person name="Yang S."/>
            <person name="Wang G."/>
        </authorList>
    </citation>
    <scope>NUCLEOTIDE SEQUENCE [LARGE SCALE GENOMIC DNA]</scope>
    <source>
        <strain evidence="5 6">DJ57</strain>
    </source>
</reference>
<evidence type="ECO:0000256" key="2">
    <source>
        <dbReference type="ARBA" id="ARBA00023125"/>
    </source>
</evidence>
<dbReference type="Pfam" id="PF01638">
    <property type="entry name" value="HxlR"/>
    <property type="match status" value="1"/>
</dbReference>
<comment type="caution">
    <text evidence="5">The sequence shown here is derived from an EMBL/GenBank/DDBJ whole genome shotgun (WGS) entry which is preliminary data.</text>
</comment>
<evidence type="ECO:0000313" key="5">
    <source>
        <dbReference type="EMBL" id="OQP57699.1"/>
    </source>
</evidence>
<evidence type="ECO:0000256" key="1">
    <source>
        <dbReference type="ARBA" id="ARBA00023015"/>
    </source>
</evidence>
<dbReference type="InterPro" id="IPR002577">
    <property type="entry name" value="HTH_HxlR"/>
</dbReference>